<evidence type="ECO:0000256" key="2">
    <source>
        <dbReference type="ARBA" id="ARBA00022771"/>
    </source>
</evidence>
<keyword evidence="2 4" id="KW-0863">Zinc-finger</keyword>
<dbReference type="PROSITE" id="PS50188">
    <property type="entry name" value="B302_SPRY"/>
    <property type="match status" value="1"/>
</dbReference>
<reference evidence="7 8" key="1">
    <citation type="submission" date="2018-03" db="EMBL/GenBank/DDBJ databases">
        <title>Draft genome sequence of Rohu Carp (Labeo rohita).</title>
        <authorList>
            <person name="Das P."/>
            <person name="Kushwaha B."/>
            <person name="Joshi C.G."/>
            <person name="Kumar D."/>
            <person name="Nagpure N.S."/>
            <person name="Sahoo L."/>
            <person name="Das S.P."/>
            <person name="Bit A."/>
            <person name="Patnaik S."/>
            <person name="Meher P.K."/>
            <person name="Jayasankar P."/>
            <person name="Koringa P.G."/>
            <person name="Patel N.V."/>
            <person name="Hinsu A.T."/>
            <person name="Kumar R."/>
            <person name="Pandey M."/>
            <person name="Agarwal S."/>
            <person name="Srivastava S."/>
            <person name="Singh M."/>
            <person name="Iquebal M.A."/>
            <person name="Jaiswal S."/>
            <person name="Angadi U.B."/>
            <person name="Kumar N."/>
            <person name="Raza M."/>
            <person name="Shah T.M."/>
            <person name="Rai A."/>
            <person name="Jena J.K."/>
        </authorList>
    </citation>
    <scope>NUCLEOTIDE SEQUENCE [LARGE SCALE GENOMIC DNA]</scope>
    <source>
        <strain evidence="7">DASCIFA01</strain>
        <tissue evidence="7">Testis</tissue>
    </source>
</reference>
<proteinExistence type="predicted"/>
<dbReference type="InterPro" id="IPR017907">
    <property type="entry name" value="Znf_RING_CS"/>
</dbReference>
<evidence type="ECO:0000313" key="7">
    <source>
        <dbReference type="EMBL" id="RXN17004.1"/>
    </source>
</evidence>
<dbReference type="SMART" id="SM00449">
    <property type="entry name" value="SPRY"/>
    <property type="match status" value="1"/>
</dbReference>
<dbReference type="Gene3D" id="3.30.40.10">
    <property type="entry name" value="Zinc/RING finger domain, C3HC4 (zinc finger)"/>
    <property type="match status" value="1"/>
</dbReference>
<evidence type="ECO:0000313" key="8">
    <source>
        <dbReference type="Proteomes" id="UP000290572"/>
    </source>
</evidence>
<dbReference type="Pfam" id="PF13765">
    <property type="entry name" value="PRY"/>
    <property type="match status" value="1"/>
</dbReference>
<dbReference type="InterPro" id="IPR027370">
    <property type="entry name" value="Znf-RING_euk"/>
</dbReference>
<evidence type="ECO:0000256" key="3">
    <source>
        <dbReference type="ARBA" id="ARBA00022833"/>
    </source>
</evidence>
<feature type="domain" description="B30.2/SPRY" evidence="6">
    <location>
        <begin position="172"/>
        <end position="366"/>
    </location>
</feature>
<protein>
    <submittedName>
        <fullName evidence="7">E3 ubiquitin-ligase TRIM39-like protein</fullName>
    </submittedName>
</protein>
<name>A0A498MCH4_LABRO</name>
<evidence type="ECO:0000256" key="4">
    <source>
        <dbReference type="PROSITE-ProRule" id="PRU00175"/>
    </source>
</evidence>
<dbReference type="Pfam" id="PF25600">
    <property type="entry name" value="TRIM_CC"/>
    <property type="match status" value="1"/>
</dbReference>
<dbReference type="InterPro" id="IPR001841">
    <property type="entry name" value="Znf_RING"/>
</dbReference>
<keyword evidence="1" id="KW-0479">Metal-binding</keyword>
<dbReference type="CDD" id="cd13733">
    <property type="entry name" value="SPRY_PRY_C-I_1"/>
    <property type="match status" value="1"/>
</dbReference>
<dbReference type="PANTHER" id="PTHR24103">
    <property type="entry name" value="E3 UBIQUITIN-PROTEIN LIGASE TRIM"/>
    <property type="match status" value="1"/>
</dbReference>
<feature type="domain" description="RING-type" evidence="5">
    <location>
        <begin position="16"/>
        <end position="56"/>
    </location>
</feature>
<organism evidence="7 8">
    <name type="scientific">Labeo rohita</name>
    <name type="common">Indian major carp</name>
    <name type="synonym">Cyprinus rohita</name>
    <dbReference type="NCBI Taxonomy" id="84645"/>
    <lineage>
        <taxon>Eukaryota</taxon>
        <taxon>Metazoa</taxon>
        <taxon>Chordata</taxon>
        <taxon>Craniata</taxon>
        <taxon>Vertebrata</taxon>
        <taxon>Euteleostomi</taxon>
        <taxon>Actinopterygii</taxon>
        <taxon>Neopterygii</taxon>
        <taxon>Teleostei</taxon>
        <taxon>Ostariophysi</taxon>
        <taxon>Cypriniformes</taxon>
        <taxon>Cyprinidae</taxon>
        <taxon>Labeoninae</taxon>
        <taxon>Labeonini</taxon>
        <taxon>Labeo</taxon>
    </lineage>
</organism>
<dbReference type="InterPro" id="IPR001870">
    <property type="entry name" value="B30.2/SPRY"/>
</dbReference>
<dbReference type="Pfam" id="PF00622">
    <property type="entry name" value="SPRY"/>
    <property type="match status" value="1"/>
</dbReference>
<dbReference type="SMART" id="SM00184">
    <property type="entry name" value="RING"/>
    <property type="match status" value="1"/>
</dbReference>
<dbReference type="Gene3D" id="2.60.120.920">
    <property type="match status" value="1"/>
</dbReference>
<dbReference type="FunFam" id="2.60.120.920:FF:000004">
    <property type="entry name" value="Butyrophilin subfamily 1 member A1"/>
    <property type="match status" value="1"/>
</dbReference>
<dbReference type="SUPFAM" id="SSF49899">
    <property type="entry name" value="Concanavalin A-like lectins/glucanases"/>
    <property type="match status" value="1"/>
</dbReference>
<dbReference type="Pfam" id="PF13445">
    <property type="entry name" value="zf-RING_UBOX"/>
    <property type="match status" value="1"/>
</dbReference>
<dbReference type="InterPro" id="IPR003879">
    <property type="entry name" value="Butyrophylin_SPRY"/>
</dbReference>
<dbReference type="EMBL" id="QBIY01012766">
    <property type="protein sequence ID" value="RXN17004.1"/>
    <property type="molecule type" value="Genomic_DNA"/>
</dbReference>
<dbReference type="GO" id="GO:0016874">
    <property type="term" value="F:ligase activity"/>
    <property type="evidence" value="ECO:0007669"/>
    <property type="project" value="UniProtKB-KW"/>
</dbReference>
<dbReference type="AlphaFoldDB" id="A0A498MCH4"/>
<keyword evidence="7" id="KW-0436">Ligase</keyword>
<gene>
    <name evidence="7" type="ORF">ROHU_027128</name>
</gene>
<dbReference type="InterPro" id="IPR050143">
    <property type="entry name" value="TRIM/RBCC"/>
</dbReference>
<dbReference type="InterPro" id="IPR013320">
    <property type="entry name" value="ConA-like_dom_sf"/>
</dbReference>
<evidence type="ECO:0000259" key="6">
    <source>
        <dbReference type="PROSITE" id="PS50188"/>
    </source>
</evidence>
<accession>A0A498MCH4</accession>
<evidence type="ECO:0000259" key="5">
    <source>
        <dbReference type="PROSITE" id="PS50089"/>
    </source>
</evidence>
<dbReference type="InterPro" id="IPR013083">
    <property type="entry name" value="Znf_RING/FYVE/PHD"/>
</dbReference>
<dbReference type="InterPro" id="IPR003877">
    <property type="entry name" value="SPRY_dom"/>
</dbReference>
<dbReference type="GO" id="GO:0008270">
    <property type="term" value="F:zinc ion binding"/>
    <property type="evidence" value="ECO:0007669"/>
    <property type="project" value="UniProtKB-KW"/>
</dbReference>
<dbReference type="SUPFAM" id="SSF57850">
    <property type="entry name" value="RING/U-box"/>
    <property type="match status" value="1"/>
</dbReference>
<comment type="caution">
    <text evidence="7">The sequence shown here is derived from an EMBL/GenBank/DDBJ whole genome shotgun (WGS) entry which is preliminary data.</text>
</comment>
<dbReference type="STRING" id="84645.A0A498MCH4"/>
<dbReference type="SMART" id="SM00589">
    <property type="entry name" value="PRY"/>
    <property type="match status" value="1"/>
</dbReference>
<keyword evidence="3" id="KW-0862">Zinc</keyword>
<dbReference type="InterPro" id="IPR058030">
    <property type="entry name" value="TRIM8/14/16/25/29/45/65_CC"/>
</dbReference>
<dbReference type="InterPro" id="IPR043136">
    <property type="entry name" value="B30.2/SPRY_sf"/>
</dbReference>
<dbReference type="PRINTS" id="PR01407">
    <property type="entry name" value="BUTYPHLNCDUF"/>
</dbReference>
<evidence type="ECO:0000256" key="1">
    <source>
        <dbReference type="ARBA" id="ARBA00022723"/>
    </source>
</evidence>
<sequence>MAQADSDLSSEQELTCSICLDLFSEPVSMPCGHNFCQACIGGYWASTSVCTCPLCKRSYSQAELSEVEQLLSDVTHSVDRIRSELVGGIEEKREAVIGRGQSIVTQLQTKLTQLQERRGRLEAQAISDDHIGFLQSFEEANSPLQDSDMDMHEVDELTLRFSLGDVKAALGEIRERLDDIRFGEVHYRHSEDVTLNPTTAYPFLILSEDRKQLKRGEKLQFYRNSSQRFDVWSCVLAKDGYESGRHYWEVNVGENKDWKLGAVRESSQRKGLFDMTPAVGYYALWWSGNHLRALTAPPLAKVKVTGHLRRVGIYLDCDEGQLVFYNAKTGSEVYSFTAAFSEKLFPLFGTGDKDVPLVLMSPFVSVPE</sequence>
<dbReference type="PROSITE" id="PS50089">
    <property type="entry name" value="ZF_RING_2"/>
    <property type="match status" value="1"/>
</dbReference>
<keyword evidence="8" id="KW-1185">Reference proteome</keyword>
<dbReference type="InterPro" id="IPR006574">
    <property type="entry name" value="PRY"/>
</dbReference>
<dbReference type="Proteomes" id="UP000290572">
    <property type="component" value="Unassembled WGS sequence"/>
</dbReference>
<dbReference type="PROSITE" id="PS00518">
    <property type="entry name" value="ZF_RING_1"/>
    <property type="match status" value="1"/>
</dbReference>